<dbReference type="Gene3D" id="6.10.110.10">
    <property type="match status" value="1"/>
</dbReference>
<feature type="transmembrane region" description="Helical" evidence="6">
    <location>
        <begin position="108"/>
        <end position="129"/>
    </location>
</feature>
<dbReference type="Pfam" id="PF25534">
    <property type="entry name" value="DUF7918"/>
    <property type="match status" value="1"/>
</dbReference>
<comment type="similarity">
    <text evidence="2">Belongs to the IFI6/IFI27 family.</text>
</comment>
<dbReference type="InterPro" id="IPR038213">
    <property type="entry name" value="IFI6/IFI27-like_sf"/>
</dbReference>
<keyword evidence="3 6" id="KW-0812">Transmembrane</keyword>
<feature type="domain" description="DUF7918" evidence="7">
    <location>
        <begin position="257"/>
        <end position="421"/>
    </location>
</feature>
<dbReference type="Pfam" id="PF06140">
    <property type="entry name" value="Ifi-6-16"/>
    <property type="match status" value="1"/>
</dbReference>
<protein>
    <recommendedName>
        <fullName evidence="7">DUF7918 domain-containing protein</fullName>
    </recommendedName>
</protein>
<evidence type="ECO:0000313" key="8">
    <source>
        <dbReference type="EMBL" id="GAT45401.1"/>
    </source>
</evidence>
<evidence type="ECO:0000259" key="7">
    <source>
        <dbReference type="Pfam" id="PF25534"/>
    </source>
</evidence>
<dbReference type="PANTHER" id="PTHR36223:SF5">
    <property type="entry name" value="BETA-LACTAMASE-TYPE TRANSPEPTIDASE FOLD DOMAIN CONTAINING PROTEIN"/>
    <property type="match status" value="1"/>
</dbReference>
<evidence type="ECO:0000313" key="9">
    <source>
        <dbReference type="Proteomes" id="UP000815677"/>
    </source>
</evidence>
<feature type="transmembrane region" description="Helical" evidence="6">
    <location>
        <begin position="173"/>
        <end position="194"/>
    </location>
</feature>
<proteinExistence type="inferred from homology"/>
<gene>
    <name evidence="8" type="ORF">MCHLO_02982</name>
</gene>
<evidence type="ECO:0000256" key="1">
    <source>
        <dbReference type="ARBA" id="ARBA00004141"/>
    </source>
</evidence>
<keyword evidence="9" id="KW-1185">Reference proteome</keyword>
<organism evidence="8 9">
    <name type="scientific">Mycena chlorophos</name>
    <name type="common">Agaric fungus</name>
    <name type="synonym">Agaricus chlorophos</name>
    <dbReference type="NCBI Taxonomy" id="658473"/>
    <lineage>
        <taxon>Eukaryota</taxon>
        <taxon>Fungi</taxon>
        <taxon>Dikarya</taxon>
        <taxon>Basidiomycota</taxon>
        <taxon>Agaricomycotina</taxon>
        <taxon>Agaricomycetes</taxon>
        <taxon>Agaricomycetidae</taxon>
        <taxon>Agaricales</taxon>
        <taxon>Marasmiineae</taxon>
        <taxon>Mycenaceae</taxon>
        <taxon>Mycena</taxon>
    </lineage>
</organism>
<dbReference type="PANTHER" id="PTHR36223">
    <property type="entry name" value="BETA-LACTAMASE-TYPE TRANSPEPTIDASE FOLD DOMAIN CONTAINING PROTEIN"/>
    <property type="match status" value="1"/>
</dbReference>
<reference evidence="8" key="1">
    <citation type="submission" date="2014-09" db="EMBL/GenBank/DDBJ databases">
        <title>Genome sequence of the luminous mushroom Mycena chlorophos for searching fungal bioluminescence genes.</title>
        <authorList>
            <person name="Tanaka Y."/>
            <person name="Kasuga D."/>
            <person name="Oba Y."/>
            <person name="Hase S."/>
            <person name="Sato K."/>
            <person name="Oba Y."/>
            <person name="Sakakibara Y."/>
        </authorList>
    </citation>
    <scope>NUCLEOTIDE SEQUENCE</scope>
</reference>
<name>A0ABQ0L6C0_MYCCL</name>
<dbReference type="InterPro" id="IPR009311">
    <property type="entry name" value="IFI6/IFI27-like"/>
</dbReference>
<evidence type="ECO:0000256" key="3">
    <source>
        <dbReference type="ARBA" id="ARBA00022692"/>
    </source>
</evidence>
<comment type="subcellular location">
    <subcellularLocation>
        <location evidence="1">Membrane</location>
        <topology evidence="1">Multi-pass membrane protein</topology>
    </subcellularLocation>
</comment>
<sequence>MAPVLTLYHPFTFVDPAGSSSPADWALDVLTVVWEWLLRVGRAVGQWLGHAAGIALGWLKGVAQATGVWMEEHWPLVTEALRQASKPVNDRPLPFVLVSAGIFLGPQILLVPLIALHLLFLFLLALIGFGTRGIVAGSPAAGYQSLYYGGNTPTGSLFSIFQSMGMKYNVVTLGNWVFAVIRLVAGIVFVYSLWTALVKMVRARSGSPSAPTIPVPIPAFRRPPALRPPAPMLVVPTGATLNSRPKKFSVNWNNTTRDRPIYAQLFIDGVECSAHFMLDRFGYPRDASCIGISYATTSEYTRRDFVFEKIVVTDDDAYLHTLASPPTFGTIRLELWEAEITSIRRAPHQHSYGGTSLEGQVIHETSKKAGAHHVRFDAEYVVPPPMVNIVSGAPKGEAPLARFTFNYRPAGMLRAGGIIPKPGTLPPPSSIAPSYSQFPLAVAGTSSGSSTKESTPIPQAQSRILTQASRLKAKPHDDGVLIKEEQRDAVIVDSELDGDDRGFVDSDAQIKAEEPEQQWIVDARTGRVLPIFDCTDL</sequence>
<evidence type="ECO:0000256" key="2">
    <source>
        <dbReference type="ARBA" id="ARBA00007262"/>
    </source>
</evidence>
<evidence type="ECO:0000256" key="5">
    <source>
        <dbReference type="ARBA" id="ARBA00023136"/>
    </source>
</evidence>
<keyword evidence="4 6" id="KW-1133">Transmembrane helix</keyword>
<accession>A0ABQ0L6C0</accession>
<dbReference type="InterPro" id="IPR057678">
    <property type="entry name" value="DUF7918"/>
</dbReference>
<evidence type="ECO:0000256" key="4">
    <source>
        <dbReference type="ARBA" id="ARBA00022989"/>
    </source>
</evidence>
<keyword evidence="5 6" id="KW-0472">Membrane</keyword>
<dbReference type="EMBL" id="DF841234">
    <property type="protein sequence ID" value="GAT45401.1"/>
    <property type="molecule type" value="Genomic_DNA"/>
</dbReference>
<dbReference type="Proteomes" id="UP000815677">
    <property type="component" value="Unassembled WGS sequence"/>
</dbReference>
<evidence type="ECO:0000256" key="6">
    <source>
        <dbReference type="SAM" id="Phobius"/>
    </source>
</evidence>